<accession>A0A438NFS6</accession>
<protein>
    <recommendedName>
        <fullName evidence="4">Adenosine deaminase domain-containing protein</fullName>
    </recommendedName>
</protein>
<keyword evidence="2" id="KW-0479">Metal-binding</keyword>
<dbReference type="GO" id="GO:0005829">
    <property type="term" value="C:cytosol"/>
    <property type="evidence" value="ECO:0007669"/>
    <property type="project" value="TreeGrafter"/>
</dbReference>
<sequence length="388" mass="43779">MADSPLVPQEVLAHWHHQIHTINDPFINGLPKVELHMHIEGALTAELRWKFSKRNGIPVINHKDNTEFSSMQELKDSYLATGDWGFFEAYYHGLQALHTSEDFYELAMDYFEKAAQMNIRYAEVFFDPQEHTFRGVPFNVFMDAFVKASKDAADHLKVQSSWIMCINRQKSLKSGLEHLEMALPYRDSIAGIGLDAPEHGKPVMLFEELWIRASDLGFKLTSHCDTGHEDTILNVTSVVCEANRGRGLDRCDHGLSAARSPELVAQIVDKKIGMTLCPWGYIRWDCDEHILGKIRLLYDAGAIVTINSDDPGYMGDCYLIHALRLCRYFGGFSEADLVKFQLNAVDISWANEQDKLALTREITSYAEEKLDAGVPAPTNGAAPIRSPM</sequence>
<name>A0A438NFS6_EXOME</name>
<proteinExistence type="predicted"/>
<evidence type="ECO:0000256" key="2">
    <source>
        <dbReference type="ARBA" id="ARBA00022723"/>
    </source>
</evidence>
<feature type="domain" description="Adenosine deaminase" evidence="4">
    <location>
        <begin position="31"/>
        <end position="363"/>
    </location>
</feature>
<dbReference type="Proteomes" id="UP000288859">
    <property type="component" value="Unassembled WGS sequence"/>
</dbReference>
<dbReference type="GO" id="GO:0043103">
    <property type="term" value="P:hypoxanthine salvage"/>
    <property type="evidence" value="ECO:0007669"/>
    <property type="project" value="TreeGrafter"/>
</dbReference>
<dbReference type="Pfam" id="PF00962">
    <property type="entry name" value="A_deaminase"/>
    <property type="match status" value="1"/>
</dbReference>
<evidence type="ECO:0000313" key="5">
    <source>
        <dbReference type="EMBL" id="RVX74571.1"/>
    </source>
</evidence>
<dbReference type="InterPro" id="IPR032466">
    <property type="entry name" value="Metal_Hydrolase"/>
</dbReference>
<comment type="caution">
    <text evidence="5">The sequence shown here is derived from an EMBL/GenBank/DDBJ whole genome shotgun (WGS) entry which is preliminary data.</text>
</comment>
<reference evidence="5 6" key="1">
    <citation type="submission" date="2017-03" db="EMBL/GenBank/DDBJ databases">
        <title>Genomes of endolithic fungi from Antarctica.</title>
        <authorList>
            <person name="Coleine C."/>
            <person name="Masonjones S."/>
            <person name="Stajich J.E."/>
        </authorList>
    </citation>
    <scope>NUCLEOTIDE SEQUENCE [LARGE SCALE GENOMIC DNA]</scope>
    <source>
        <strain evidence="5 6">CCFEE 6314</strain>
    </source>
</reference>
<dbReference type="EMBL" id="NAJM01000004">
    <property type="protein sequence ID" value="RVX74571.1"/>
    <property type="molecule type" value="Genomic_DNA"/>
</dbReference>
<dbReference type="SUPFAM" id="SSF51556">
    <property type="entry name" value="Metallo-dependent hydrolases"/>
    <property type="match status" value="1"/>
</dbReference>
<evidence type="ECO:0000256" key="3">
    <source>
        <dbReference type="ARBA" id="ARBA00022801"/>
    </source>
</evidence>
<dbReference type="Gene3D" id="3.20.20.140">
    <property type="entry name" value="Metal-dependent hydrolases"/>
    <property type="match status" value="1"/>
</dbReference>
<gene>
    <name evidence="5" type="ORF">B0A52_01697</name>
</gene>
<comment type="cofactor">
    <cofactor evidence="1">
        <name>Zn(2+)</name>
        <dbReference type="ChEBI" id="CHEBI:29105"/>
    </cofactor>
</comment>
<dbReference type="InterPro" id="IPR006330">
    <property type="entry name" value="Ado/ade_deaminase"/>
</dbReference>
<dbReference type="NCBIfam" id="TIGR01430">
    <property type="entry name" value="aden_deam"/>
    <property type="match status" value="1"/>
</dbReference>
<dbReference type="PANTHER" id="PTHR43114">
    <property type="entry name" value="ADENINE DEAMINASE"/>
    <property type="match status" value="1"/>
</dbReference>
<dbReference type="InterPro" id="IPR001365">
    <property type="entry name" value="A_deaminase_dom"/>
</dbReference>
<evidence type="ECO:0000256" key="1">
    <source>
        <dbReference type="ARBA" id="ARBA00001947"/>
    </source>
</evidence>
<dbReference type="GO" id="GO:0046872">
    <property type="term" value="F:metal ion binding"/>
    <property type="evidence" value="ECO:0007669"/>
    <property type="project" value="UniProtKB-KW"/>
</dbReference>
<dbReference type="VEuPathDB" id="FungiDB:PV10_03387"/>
<dbReference type="PANTHER" id="PTHR43114:SF7">
    <property type="entry name" value="ADENOSINE DEAMINASE DOMAIN-CONTAINING PROTEIN"/>
    <property type="match status" value="1"/>
</dbReference>
<organism evidence="5 6">
    <name type="scientific">Exophiala mesophila</name>
    <name type="common">Black yeast-like fungus</name>
    <dbReference type="NCBI Taxonomy" id="212818"/>
    <lineage>
        <taxon>Eukaryota</taxon>
        <taxon>Fungi</taxon>
        <taxon>Dikarya</taxon>
        <taxon>Ascomycota</taxon>
        <taxon>Pezizomycotina</taxon>
        <taxon>Eurotiomycetes</taxon>
        <taxon>Chaetothyriomycetidae</taxon>
        <taxon>Chaetothyriales</taxon>
        <taxon>Herpotrichiellaceae</taxon>
        <taxon>Exophiala</taxon>
    </lineage>
</organism>
<evidence type="ECO:0000313" key="6">
    <source>
        <dbReference type="Proteomes" id="UP000288859"/>
    </source>
</evidence>
<dbReference type="GO" id="GO:0006146">
    <property type="term" value="P:adenine catabolic process"/>
    <property type="evidence" value="ECO:0007669"/>
    <property type="project" value="TreeGrafter"/>
</dbReference>
<evidence type="ECO:0000259" key="4">
    <source>
        <dbReference type="Pfam" id="PF00962"/>
    </source>
</evidence>
<dbReference type="AlphaFoldDB" id="A0A438NFS6"/>
<dbReference type="OrthoDB" id="272271at2759"/>
<dbReference type="GO" id="GO:0000034">
    <property type="term" value="F:adenine deaminase activity"/>
    <property type="evidence" value="ECO:0007669"/>
    <property type="project" value="TreeGrafter"/>
</dbReference>
<keyword evidence="3" id="KW-0378">Hydrolase</keyword>